<reference evidence="1 2" key="1">
    <citation type="journal article" date="2020" name="mSystems">
        <title>Defining Genomic and Predicted Metabolic Features of the Acetobacterium Genus.</title>
        <authorList>
            <person name="Ross D.E."/>
            <person name="Marshall C.W."/>
            <person name="Gulliver D."/>
            <person name="May H.D."/>
            <person name="Norman R.S."/>
        </authorList>
    </citation>
    <scope>NUCLEOTIDE SEQUENCE [LARGE SCALE GENOMIC DNA]</scope>
    <source>
        <strain evidence="1 2">DSM 8238</strain>
    </source>
</reference>
<sequence length="534" mass="59635">MDGIKITSTVQSPKTTDVTNKQIPSDAIFDLNNQDISIKTDQTADNLQQESFRDTLFQNLQKEILKPLLNSTAAEADSLRKLVLVAQLFDGSVDGIPKELLNGIFINSQDLLSELLTRDKTDTIFKGAFFDSLRSLAKLEGYPQLKDAIAGILRNYDAFVKQNQTLQDIFSETSRLMANLPSKERALLAQEMTKLEMALTGSKTADQNAQKLVDLKTILSDKPQSNQTLQTLINLKASQNGKNLDAQMARIEAALNGKGLDYQALQKMLKNETIPVLRQILTSQAYSDKVYQSVSTIIDHIVRYDKANPEQLEASVVKFANALKPLSNLTDAEIVDMKKQLFLHAKEAEILSDRINSAAQNTLDGDKVELAHLLEKALDDANSTKIVNSAQTLLNTMLRNESPIFNLMHFLIPLRFMDANTYGEFFIDKDPSEKDGSKPNAQESTDIFFTIQTDRYGNFEVELLARDKSINLNINCPSTLVDTLSSSKDKLKSIIEEQGYKLTSCGIGEYMESQSILQRYPKLAFRKVGIDVTI</sequence>
<evidence type="ECO:0000313" key="2">
    <source>
        <dbReference type="Proteomes" id="UP000603234"/>
    </source>
</evidence>
<dbReference type="RefSeq" id="WP_186842713.1">
    <property type="nucleotide sequence ID" value="NZ_WJBC01000014.1"/>
</dbReference>
<proteinExistence type="predicted"/>
<evidence type="ECO:0000313" key="1">
    <source>
        <dbReference type="EMBL" id="MBC3804829.1"/>
    </source>
</evidence>
<name>A0ABR6WW25_9FIRM</name>
<organism evidence="1 2">
    <name type="scientific">Acetobacterium fimetarium</name>
    <dbReference type="NCBI Taxonomy" id="52691"/>
    <lineage>
        <taxon>Bacteria</taxon>
        <taxon>Bacillati</taxon>
        <taxon>Bacillota</taxon>
        <taxon>Clostridia</taxon>
        <taxon>Eubacteriales</taxon>
        <taxon>Eubacteriaceae</taxon>
        <taxon>Acetobacterium</taxon>
    </lineage>
</organism>
<accession>A0ABR6WW25</accession>
<keyword evidence="2" id="KW-1185">Reference proteome</keyword>
<comment type="caution">
    <text evidence="1">The sequence shown here is derived from an EMBL/GenBank/DDBJ whole genome shotgun (WGS) entry which is preliminary data.</text>
</comment>
<evidence type="ECO:0008006" key="3">
    <source>
        <dbReference type="Google" id="ProtNLM"/>
    </source>
</evidence>
<protein>
    <recommendedName>
        <fullName evidence="3">Flagellar hook-length control protein FliK</fullName>
    </recommendedName>
</protein>
<gene>
    <name evidence="1" type="ORF">GH808_10340</name>
</gene>
<dbReference type="Proteomes" id="UP000603234">
    <property type="component" value="Unassembled WGS sequence"/>
</dbReference>
<dbReference type="EMBL" id="WJBC01000014">
    <property type="protein sequence ID" value="MBC3804829.1"/>
    <property type="molecule type" value="Genomic_DNA"/>
</dbReference>